<evidence type="ECO:0000313" key="2">
    <source>
        <dbReference type="Proteomes" id="UP000265618"/>
    </source>
</evidence>
<evidence type="ECO:0000313" key="1">
    <source>
        <dbReference type="EMBL" id="GIQ88877.1"/>
    </source>
</evidence>
<dbReference type="AlphaFoldDB" id="A0A9K3D5B7"/>
<protein>
    <submittedName>
        <fullName evidence="1">Uncharacterized protein</fullName>
    </submittedName>
</protein>
<name>A0A9K3D5B7_9EUKA</name>
<sequence length="73" mass="8453">DVVMTDASMDRYQADAQDKILQIKRRIAKARAHGDPVSTLEAELKAEQMAYKAMVDSHNMLRQNQQYMRELEV</sequence>
<dbReference type="EMBL" id="BDIP01004477">
    <property type="protein sequence ID" value="GIQ88877.1"/>
    <property type="molecule type" value="Genomic_DNA"/>
</dbReference>
<accession>A0A9K3D5B7</accession>
<reference evidence="1 2" key="1">
    <citation type="journal article" date="2018" name="PLoS ONE">
        <title>The draft genome of Kipferlia bialata reveals reductive genome evolution in fornicate parasites.</title>
        <authorList>
            <person name="Tanifuji G."/>
            <person name="Takabayashi S."/>
            <person name="Kume K."/>
            <person name="Takagi M."/>
            <person name="Nakayama T."/>
            <person name="Kamikawa R."/>
            <person name="Inagaki Y."/>
            <person name="Hashimoto T."/>
        </authorList>
    </citation>
    <scope>NUCLEOTIDE SEQUENCE [LARGE SCALE GENOMIC DNA]</scope>
    <source>
        <strain evidence="1">NY0173</strain>
    </source>
</reference>
<comment type="caution">
    <text evidence="1">The sequence shown here is derived from an EMBL/GenBank/DDBJ whole genome shotgun (WGS) entry which is preliminary data.</text>
</comment>
<feature type="non-terminal residue" evidence="1">
    <location>
        <position position="1"/>
    </location>
</feature>
<dbReference type="Proteomes" id="UP000265618">
    <property type="component" value="Unassembled WGS sequence"/>
</dbReference>
<keyword evidence="2" id="KW-1185">Reference proteome</keyword>
<gene>
    <name evidence="1" type="ORF">KIPB_011225</name>
</gene>
<organism evidence="1 2">
    <name type="scientific">Kipferlia bialata</name>
    <dbReference type="NCBI Taxonomy" id="797122"/>
    <lineage>
        <taxon>Eukaryota</taxon>
        <taxon>Metamonada</taxon>
        <taxon>Carpediemonas-like organisms</taxon>
        <taxon>Kipferlia</taxon>
    </lineage>
</organism>
<proteinExistence type="predicted"/>